<name>A0A916Q761_9FIRM</name>
<dbReference type="AlphaFoldDB" id="A0A916Q761"/>
<dbReference type="Proteomes" id="UP000613208">
    <property type="component" value="Unassembled WGS sequence"/>
</dbReference>
<evidence type="ECO:0000313" key="2">
    <source>
        <dbReference type="EMBL" id="GFO84165.1"/>
    </source>
</evidence>
<keyword evidence="1" id="KW-0812">Transmembrane</keyword>
<keyword evidence="3" id="KW-1185">Reference proteome</keyword>
<gene>
    <name evidence="2" type="ORF">ANBU17_05120</name>
</gene>
<feature type="transmembrane region" description="Helical" evidence="1">
    <location>
        <begin position="361"/>
        <end position="377"/>
    </location>
</feature>
<feature type="transmembrane region" description="Helical" evidence="1">
    <location>
        <begin position="120"/>
        <end position="139"/>
    </location>
</feature>
<organism evidence="2 3">
    <name type="scientific">Anaerostipes butyraticus</name>
    <dbReference type="NCBI Taxonomy" id="645466"/>
    <lineage>
        <taxon>Bacteria</taxon>
        <taxon>Bacillati</taxon>
        <taxon>Bacillota</taxon>
        <taxon>Clostridia</taxon>
        <taxon>Lachnospirales</taxon>
        <taxon>Lachnospiraceae</taxon>
        <taxon>Anaerostipes</taxon>
    </lineage>
</organism>
<reference evidence="2" key="1">
    <citation type="submission" date="2020-06" db="EMBL/GenBank/DDBJ databases">
        <title>Characterization of fructooligosaccharide metabolism and fructooligosaccharide-degrading enzymes in human commensal butyrate producers.</title>
        <authorList>
            <person name="Tanno H."/>
            <person name="Fujii T."/>
            <person name="Hirano K."/>
            <person name="Maeno S."/>
            <person name="Tonozuka T."/>
            <person name="Sakamoto M."/>
            <person name="Ohkuma M."/>
            <person name="Tochio T."/>
            <person name="Endo A."/>
        </authorList>
    </citation>
    <scope>NUCLEOTIDE SEQUENCE</scope>
    <source>
        <strain evidence="2">JCM 17466</strain>
    </source>
</reference>
<feature type="transmembrane region" description="Helical" evidence="1">
    <location>
        <begin position="146"/>
        <end position="163"/>
    </location>
</feature>
<evidence type="ECO:0000313" key="3">
    <source>
        <dbReference type="Proteomes" id="UP000613208"/>
    </source>
</evidence>
<feature type="transmembrane region" description="Helical" evidence="1">
    <location>
        <begin position="289"/>
        <end position="313"/>
    </location>
</feature>
<proteinExistence type="predicted"/>
<accession>A0A916Q761</accession>
<feature type="transmembrane region" description="Helical" evidence="1">
    <location>
        <begin position="47"/>
        <end position="66"/>
    </location>
</feature>
<feature type="transmembrane region" description="Helical" evidence="1">
    <location>
        <begin position="224"/>
        <end position="242"/>
    </location>
</feature>
<feature type="transmembrane region" description="Helical" evidence="1">
    <location>
        <begin position="87"/>
        <end position="114"/>
    </location>
</feature>
<dbReference type="EMBL" id="BLYI01000009">
    <property type="protein sequence ID" value="GFO84165.1"/>
    <property type="molecule type" value="Genomic_DNA"/>
</dbReference>
<comment type="caution">
    <text evidence="2">The sequence shown here is derived from an EMBL/GenBank/DDBJ whole genome shotgun (WGS) entry which is preliminary data.</text>
</comment>
<feature type="transmembrane region" description="Helical" evidence="1">
    <location>
        <begin position="319"/>
        <end position="340"/>
    </location>
</feature>
<evidence type="ECO:0000256" key="1">
    <source>
        <dbReference type="SAM" id="Phobius"/>
    </source>
</evidence>
<keyword evidence="1" id="KW-1133">Transmembrane helix</keyword>
<keyword evidence="1" id="KW-0472">Membrane</keyword>
<feature type="transmembrane region" description="Helical" evidence="1">
    <location>
        <begin position="383"/>
        <end position="399"/>
    </location>
</feature>
<sequence>MKMIFKCYAKKLFGAKYERALRNLFVIFILYWGLHQAEISITIAPSILYFMISFLTAGVMWQVLAAEAEAAQMQNMMMLPLDGKKFVLVYTAALGLYTIFSRTAVLLAVILAVSEQEWQEIIHTIFCMINAVLVTAVIFSLKKYHAAGILCAAEIAAVIFLGWNKNWFIGMLLMIGVTALSLLQNTDAYSFYGPEGEKKRTPKTHRHGSVRCYFLRYLKDHKNYLANTEIMWCAACILPMIFRQMESMFAVLIGFAVLTLNTPICILLSCDRSLEQAVRFLPGQKQAFCIPYCLFIFSCNVTADMIFLCSWQIQAGGATAWMFITAVCFSLQSAICSVLLEWFYPIRKWKTESDLWHHPRKYVVPGFMMLAGMIGTIPEATILFLILLGIEMISLVILWRKA</sequence>
<feature type="transmembrane region" description="Helical" evidence="1">
    <location>
        <begin position="21"/>
        <end position="41"/>
    </location>
</feature>
<dbReference type="RefSeq" id="WP_201309904.1">
    <property type="nucleotide sequence ID" value="NZ_BLYI01000009.1"/>
</dbReference>
<feature type="transmembrane region" description="Helical" evidence="1">
    <location>
        <begin position="169"/>
        <end position="192"/>
    </location>
</feature>
<feature type="transmembrane region" description="Helical" evidence="1">
    <location>
        <begin position="248"/>
        <end position="268"/>
    </location>
</feature>
<protein>
    <submittedName>
        <fullName evidence="2">Uncharacterized protein</fullName>
    </submittedName>
</protein>